<dbReference type="InterPro" id="IPR045341">
    <property type="entry name" value="DUF6532"/>
</dbReference>
<feature type="compositionally biased region" description="Basic and acidic residues" evidence="1">
    <location>
        <begin position="157"/>
        <end position="178"/>
    </location>
</feature>
<accession>A0AAD6YBQ4</accession>
<evidence type="ECO:0000256" key="1">
    <source>
        <dbReference type="SAM" id="MobiDB-lite"/>
    </source>
</evidence>
<dbReference type="Pfam" id="PF20149">
    <property type="entry name" value="DUF6532"/>
    <property type="match status" value="1"/>
</dbReference>
<feature type="compositionally biased region" description="Polar residues" evidence="1">
    <location>
        <begin position="47"/>
        <end position="71"/>
    </location>
</feature>
<organism evidence="3 4">
    <name type="scientific">Mycena pura</name>
    <dbReference type="NCBI Taxonomy" id="153505"/>
    <lineage>
        <taxon>Eukaryota</taxon>
        <taxon>Fungi</taxon>
        <taxon>Dikarya</taxon>
        <taxon>Basidiomycota</taxon>
        <taxon>Agaricomycotina</taxon>
        <taxon>Agaricomycetes</taxon>
        <taxon>Agaricomycetidae</taxon>
        <taxon>Agaricales</taxon>
        <taxon>Marasmiineae</taxon>
        <taxon>Mycenaceae</taxon>
        <taxon>Mycena</taxon>
    </lineage>
</organism>
<evidence type="ECO:0000313" key="4">
    <source>
        <dbReference type="Proteomes" id="UP001219525"/>
    </source>
</evidence>
<name>A0AAD6YBQ4_9AGAR</name>
<dbReference type="EMBL" id="JARJCW010000028">
    <property type="protein sequence ID" value="KAJ7210367.1"/>
    <property type="molecule type" value="Genomic_DNA"/>
</dbReference>
<reference evidence="3" key="1">
    <citation type="submission" date="2023-03" db="EMBL/GenBank/DDBJ databases">
        <title>Massive genome expansion in bonnet fungi (Mycena s.s.) driven by repeated elements and novel gene families across ecological guilds.</title>
        <authorList>
            <consortium name="Lawrence Berkeley National Laboratory"/>
            <person name="Harder C.B."/>
            <person name="Miyauchi S."/>
            <person name="Viragh M."/>
            <person name="Kuo A."/>
            <person name="Thoen E."/>
            <person name="Andreopoulos B."/>
            <person name="Lu D."/>
            <person name="Skrede I."/>
            <person name="Drula E."/>
            <person name="Henrissat B."/>
            <person name="Morin E."/>
            <person name="Kohler A."/>
            <person name="Barry K."/>
            <person name="LaButti K."/>
            <person name="Morin E."/>
            <person name="Salamov A."/>
            <person name="Lipzen A."/>
            <person name="Mereny Z."/>
            <person name="Hegedus B."/>
            <person name="Baldrian P."/>
            <person name="Stursova M."/>
            <person name="Weitz H."/>
            <person name="Taylor A."/>
            <person name="Grigoriev I.V."/>
            <person name="Nagy L.G."/>
            <person name="Martin F."/>
            <person name="Kauserud H."/>
        </authorList>
    </citation>
    <scope>NUCLEOTIDE SEQUENCE</scope>
    <source>
        <strain evidence="3">9144</strain>
    </source>
</reference>
<dbReference type="Proteomes" id="UP001219525">
    <property type="component" value="Unassembled WGS sequence"/>
</dbReference>
<gene>
    <name evidence="3" type="ORF">GGX14DRAFT_625323</name>
</gene>
<keyword evidence="4" id="KW-1185">Reference proteome</keyword>
<protein>
    <recommendedName>
        <fullName evidence="2">DUF6532 domain-containing protein</fullName>
    </recommendedName>
</protein>
<evidence type="ECO:0000313" key="3">
    <source>
        <dbReference type="EMBL" id="KAJ7210367.1"/>
    </source>
</evidence>
<proteinExistence type="predicted"/>
<feature type="compositionally biased region" description="Basic and acidic residues" evidence="1">
    <location>
        <begin position="280"/>
        <end position="291"/>
    </location>
</feature>
<feature type="region of interest" description="Disordered" evidence="1">
    <location>
        <begin position="260"/>
        <end position="311"/>
    </location>
</feature>
<feature type="compositionally biased region" description="Low complexity" evidence="1">
    <location>
        <begin position="80"/>
        <end position="94"/>
    </location>
</feature>
<evidence type="ECO:0000259" key="2">
    <source>
        <dbReference type="Pfam" id="PF20149"/>
    </source>
</evidence>
<sequence length="582" mass="64550">MSFVNFSAQEPQSYGRHHRQPVPTARLKLLNEMQAEKENQRAVRPSKGSSRPKANSSAPPGPKPSNSQTPQVAHRLTSLAPVPMQYAPAQAPAYHRQDIPQDIPMMMSSDRTQVQSSGLRLPSTQEEDPLVYARPHLDYELEPRSAPSQDPDFDLDAAERLELERDPHAAESEEGHEGSEDDENAQAVTADEGLRSLPPADNQITSTPVDLSRPPARRLIRRTAASTPPPHIAYHTPPPPAIPYATNPRQLVRRAHVLVPAAASSPDPRSSPTPASTKRQVSEVEGARDERDDPADGEDDEGQDGGALAVSRSRAADLAPVRRRIFDVAVRHMRLMSVSEAPHADAISLDRMAVASWFAALKDLQDTFGYEGSTQPTHEEIKLLKARLHQVKGDIKTVCREVIVGKHGYNILQDNSPESIAHNRQLVTDLLTGNAFLYRDPADRSIPGTLYEHPALQAAVNRMFYNDESNSEAILTPIYFANGLPLKTIACFSNALECVIMEYQTGTREKSRMLAKTWQPKFEQYLQVLQDWRVYTTNSGSELTQKLQIKLVQNARRHAKIDITPTAGTAVFTVNDFEKNDL</sequence>
<feature type="compositionally biased region" description="Pro residues" evidence="1">
    <location>
        <begin position="227"/>
        <end position="242"/>
    </location>
</feature>
<comment type="caution">
    <text evidence="3">The sequence shown here is derived from an EMBL/GenBank/DDBJ whole genome shotgun (WGS) entry which is preliminary data.</text>
</comment>
<feature type="compositionally biased region" description="Low complexity" evidence="1">
    <location>
        <begin position="260"/>
        <end position="276"/>
    </location>
</feature>
<feature type="domain" description="DUF6532" evidence="2">
    <location>
        <begin position="329"/>
        <end position="532"/>
    </location>
</feature>
<feature type="region of interest" description="Disordered" evidence="1">
    <location>
        <begin position="142"/>
        <end position="246"/>
    </location>
</feature>
<dbReference type="AlphaFoldDB" id="A0AAD6YBQ4"/>
<feature type="compositionally biased region" description="Polar residues" evidence="1">
    <location>
        <begin position="1"/>
        <end position="12"/>
    </location>
</feature>
<feature type="compositionally biased region" description="Acidic residues" evidence="1">
    <location>
        <begin position="292"/>
        <end position="303"/>
    </location>
</feature>
<feature type="region of interest" description="Disordered" evidence="1">
    <location>
        <begin position="1"/>
        <end position="101"/>
    </location>
</feature>